<evidence type="ECO:0000256" key="8">
    <source>
        <dbReference type="ARBA" id="ARBA00023125"/>
    </source>
</evidence>
<dbReference type="PANTHER" id="PTHR30153:SF2">
    <property type="entry name" value="REPLICATIVE DNA HELICASE"/>
    <property type="match status" value="1"/>
</dbReference>
<evidence type="ECO:0000256" key="1">
    <source>
        <dbReference type="ARBA" id="ARBA00008428"/>
    </source>
</evidence>
<name>A0ABT6B7P3_9GAMM</name>
<comment type="caution">
    <text evidence="13">The sequence shown here is derived from an EMBL/GenBank/DDBJ whole genome shotgun (WGS) entry which is preliminary data.</text>
</comment>
<accession>A0ABT6B7P3</accession>
<dbReference type="Gene3D" id="1.10.860.10">
    <property type="entry name" value="DNAb Helicase, Chain A"/>
    <property type="match status" value="1"/>
</dbReference>
<evidence type="ECO:0000256" key="10">
    <source>
        <dbReference type="ARBA" id="ARBA00044969"/>
    </source>
</evidence>
<keyword evidence="3" id="KW-0235">DNA replication</keyword>
<dbReference type="InterPro" id="IPR016136">
    <property type="entry name" value="DNA_helicase_N/primase_C"/>
</dbReference>
<dbReference type="EMBL" id="JARJJS010000001">
    <property type="protein sequence ID" value="MDF4024111.1"/>
    <property type="molecule type" value="Genomic_DNA"/>
</dbReference>
<dbReference type="Pfam" id="PF03796">
    <property type="entry name" value="DnaB_C"/>
    <property type="match status" value="1"/>
</dbReference>
<proteinExistence type="inferred from homology"/>
<evidence type="ECO:0000256" key="6">
    <source>
        <dbReference type="ARBA" id="ARBA00022806"/>
    </source>
</evidence>
<dbReference type="SUPFAM" id="SSF52540">
    <property type="entry name" value="P-loop containing nucleoside triphosphate hydrolases"/>
    <property type="match status" value="1"/>
</dbReference>
<keyword evidence="5" id="KW-0378">Hydrolase</keyword>
<evidence type="ECO:0000256" key="7">
    <source>
        <dbReference type="ARBA" id="ARBA00022840"/>
    </source>
</evidence>
<evidence type="ECO:0000256" key="4">
    <source>
        <dbReference type="ARBA" id="ARBA00022741"/>
    </source>
</evidence>
<dbReference type="PANTHER" id="PTHR30153">
    <property type="entry name" value="REPLICATIVE DNA HELICASE DNAB"/>
    <property type="match status" value="1"/>
</dbReference>
<dbReference type="InterPro" id="IPR036185">
    <property type="entry name" value="DNA_heli_DnaB-like_N_sf"/>
</dbReference>
<dbReference type="SUPFAM" id="SSF48024">
    <property type="entry name" value="N-terminal domain of DnaB helicase"/>
    <property type="match status" value="1"/>
</dbReference>
<dbReference type="InterPro" id="IPR007694">
    <property type="entry name" value="DNA_helicase_DnaB-like_C"/>
</dbReference>
<dbReference type="InterPro" id="IPR007693">
    <property type="entry name" value="DNA_helicase_DnaB-like_N"/>
</dbReference>
<comment type="catalytic activity">
    <reaction evidence="11">
        <text>ATP + H2O = ADP + phosphate + H(+)</text>
        <dbReference type="Rhea" id="RHEA:13065"/>
        <dbReference type="ChEBI" id="CHEBI:15377"/>
        <dbReference type="ChEBI" id="CHEBI:15378"/>
        <dbReference type="ChEBI" id="CHEBI:30616"/>
        <dbReference type="ChEBI" id="CHEBI:43474"/>
        <dbReference type="ChEBI" id="CHEBI:456216"/>
        <dbReference type="EC" id="5.6.2.3"/>
    </reaction>
</comment>
<evidence type="ECO:0000259" key="12">
    <source>
        <dbReference type="PROSITE" id="PS51199"/>
    </source>
</evidence>
<evidence type="ECO:0000256" key="5">
    <source>
        <dbReference type="ARBA" id="ARBA00022801"/>
    </source>
</evidence>
<dbReference type="PROSITE" id="PS51199">
    <property type="entry name" value="SF4_HELICASE"/>
    <property type="match status" value="1"/>
</dbReference>
<dbReference type="Gene3D" id="3.40.50.300">
    <property type="entry name" value="P-loop containing nucleotide triphosphate hydrolases"/>
    <property type="match status" value="1"/>
</dbReference>
<evidence type="ECO:0000256" key="9">
    <source>
        <dbReference type="ARBA" id="ARBA00023235"/>
    </source>
</evidence>
<comment type="similarity">
    <text evidence="1">Belongs to the helicase family. DnaB subfamily.</text>
</comment>
<evidence type="ECO:0000256" key="3">
    <source>
        <dbReference type="ARBA" id="ARBA00022705"/>
    </source>
</evidence>
<gene>
    <name evidence="13" type="ORF">P3W24_03885</name>
</gene>
<keyword evidence="6 13" id="KW-0347">Helicase</keyword>
<protein>
    <recommendedName>
        <fullName evidence="10">DNA 5'-3' helicase</fullName>
        <ecNumber evidence="10">5.6.2.3</ecNumber>
    </recommendedName>
</protein>
<evidence type="ECO:0000313" key="14">
    <source>
        <dbReference type="Proteomes" id="UP001528850"/>
    </source>
</evidence>
<keyword evidence="2" id="KW-0639">Primosome</keyword>
<dbReference type="EC" id="5.6.2.3" evidence="10"/>
<dbReference type="Proteomes" id="UP001528850">
    <property type="component" value="Unassembled WGS sequence"/>
</dbReference>
<reference evidence="13 14" key="1">
    <citation type="journal article" date="2024" name="Curr. Microbiol.">
        <title>Luteibacter sahnii sp. nov., A Novel Yellow-Colored Xanthomonadin Pigment Producing Probiotic Bacterium from Healthy Rice Seed Microbiome.</title>
        <authorList>
            <person name="Jaiswal G."/>
            <person name="Rana R."/>
            <person name="Nayak P.K."/>
            <person name="Chouhan R."/>
            <person name="Gandhi S.G."/>
            <person name="Patel H.K."/>
            <person name="Patil P.B."/>
        </authorList>
    </citation>
    <scope>NUCLEOTIDE SEQUENCE [LARGE SCALE GENOMIC DNA]</scope>
    <source>
        <strain evidence="13 14">PPL201</strain>
    </source>
</reference>
<dbReference type="GO" id="GO:0004386">
    <property type="term" value="F:helicase activity"/>
    <property type="evidence" value="ECO:0007669"/>
    <property type="project" value="UniProtKB-KW"/>
</dbReference>
<evidence type="ECO:0000256" key="2">
    <source>
        <dbReference type="ARBA" id="ARBA00022515"/>
    </source>
</evidence>
<feature type="domain" description="SF4 helicase" evidence="12">
    <location>
        <begin position="195"/>
        <end position="463"/>
    </location>
</feature>
<keyword evidence="4" id="KW-0547">Nucleotide-binding</keyword>
<keyword evidence="14" id="KW-1185">Reference proteome</keyword>
<organism evidence="13 14">
    <name type="scientific">Luteibacter sahnii</name>
    <dbReference type="NCBI Taxonomy" id="3021977"/>
    <lineage>
        <taxon>Bacteria</taxon>
        <taxon>Pseudomonadati</taxon>
        <taxon>Pseudomonadota</taxon>
        <taxon>Gammaproteobacteria</taxon>
        <taxon>Lysobacterales</taxon>
        <taxon>Rhodanobacteraceae</taxon>
        <taxon>Luteibacter</taxon>
    </lineage>
</organism>
<evidence type="ECO:0000313" key="13">
    <source>
        <dbReference type="EMBL" id="MDF4024111.1"/>
    </source>
</evidence>
<dbReference type="InterPro" id="IPR027417">
    <property type="entry name" value="P-loop_NTPase"/>
</dbReference>
<keyword evidence="8" id="KW-0238">DNA-binding</keyword>
<sequence length="484" mass="54608">MNADSEYREMREFGDTLRVPPHSTESEQAVLGGLMLDPDALPRVADWLKADDFYRADHRWLFMAIVGLRERKSPCDAITLGEWFEANGLSDAVDRVYLLELASTTPSAANIVAYAEIVVERARLRQTLDVATRMLEACWRPGASSEAIIGHAAHELAAIQVSRLRGGLTPIKPAMSRLFDQMQGRYEEAEKAGKDARPLLGMPWPWRDMNRVTKGLRDGVLYVVGARPNMGKTVFGLQAAIFNALRGEHVAVFSVEMSTDECMARAVAATGMIPHDWVDNPTPYDDDAETHWSRLSDAAGQLIGSTLLVDDTPSITIDQLMARARRAHRQKPIRLIVVDHIHDMGVDEKRELRREYGRIVQGAKTLAKELNCPVILMAQLNRLAGQRKDPRPVMSDLRESGEIEQKADVILFLHRDDYYDKNSKRRGIVDVILAKGRNIKTGENVELVNCFEQMRLKDNEGWGHDYTEDDPRSIDRYVPKSIRR</sequence>
<keyword evidence="7" id="KW-0067">ATP-binding</keyword>
<evidence type="ECO:0000256" key="11">
    <source>
        <dbReference type="ARBA" id="ARBA00048954"/>
    </source>
</evidence>
<dbReference type="Pfam" id="PF00772">
    <property type="entry name" value="DnaB"/>
    <property type="match status" value="1"/>
</dbReference>
<keyword evidence="9" id="KW-0413">Isomerase</keyword>